<evidence type="ECO:0000313" key="1">
    <source>
        <dbReference type="EMBL" id="MBU2951176.1"/>
    </source>
</evidence>
<proteinExistence type="predicted"/>
<keyword evidence="2" id="KW-1185">Reference proteome</keyword>
<comment type="caution">
    <text evidence="1">The sequence shown here is derived from an EMBL/GenBank/DDBJ whole genome shotgun (WGS) entry which is preliminary data.</text>
</comment>
<dbReference type="Proteomes" id="UP001647509">
    <property type="component" value="Unassembled WGS sequence"/>
</dbReference>
<sequence length="137" mass="15672">MKFENSPLSKTFSFNKLELPFGNFFLCKKFIVSEIHEGEHFDMDKIMFAAKEIIAYYGEEAKIAYISNRVNSYSTDPQDWANITANSNQLIATAIISYNQMGQLNANLEKHFAKLEMKICDSLEEAITWVNSLNVVV</sequence>
<dbReference type="EMBL" id="JAHKPD010000016">
    <property type="protein sequence ID" value="MBU2951176.1"/>
    <property type="molecule type" value="Genomic_DNA"/>
</dbReference>
<evidence type="ECO:0000313" key="2">
    <source>
        <dbReference type="Proteomes" id="UP001647509"/>
    </source>
</evidence>
<organism evidence="1 2">
    <name type="scientific">Pseudotamlana agarivorans</name>
    <dbReference type="NCBI Taxonomy" id="481183"/>
    <lineage>
        <taxon>Bacteria</taxon>
        <taxon>Pseudomonadati</taxon>
        <taxon>Bacteroidota</taxon>
        <taxon>Flavobacteriia</taxon>
        <taxon>Flavobacteriales</taxon>
        <taxon>Flavobacteriaceae</taxon>
        <taxon>Pseudotamlana</taxon>
    </lineage>
</organism>
<accession>A0ACC5UA53</accession>
<name>A0ACC5UA53_9FLAO</name>
<gene>
    <name evidence="1" type="ORF">KO493_10755</name>
</gene>
<reference evidence="1" key="1">
    <citation type="submission" date="2021-05" db="EMBL/GenBank/DDBJ databases">
        <title>Draft genomes of bacteria isolated from model marine particles.</title>
        <authorList>
            <person name="Datta M.S."/>
            <person name="Schwartzman J.A."/>
            <person name="Enke T.N."/>
            <person name="Saavedra J."/>
            <person name="Cermak N."/>
            <person name="Cordero O.X."/>
        </authorList>
    </citation>
    <scope>NUCLEOTIDE SEQUENCE</scope>
    <source>
        <strain evidence="1">I2M19</strain>
    </source>
</reference>
<protein>
    <submittedName>
        <fullName evidence="1">Uncharacterized protein</fullName>
    </submittedName>
</protein>